<organism evidence="9 10">
    <name type="scientific">Rhodohalobacter mucosus</name>
    <dbReference type="NCBI Taxonomy" id="2079485"/>
    <lineage>
        <taxon>Bacteria</taxon>
        <taxon>Pseudomonadati</taxon>
        <taxon>Balneolota</taxon>
        <taxon>Balneolia</taxon>
        <taxon>Balneolales</taxon>
        <taxon>Balneolaceae</taxon>
        <taxon>Rhodohalobacter</taxon>
    </lineage>
</organism>
<keyword evidence="4" id="KW-0560">Oxidoreductase</keyword>
<sequence>MRQDYSAYTNEDFTVWRTLFSRQAETLKGRAHPEYMSCLEKLGDVLNADKIPDFDELNEKLMAENGWSIVVVPGLIPVDRFFKLLSEKKFCSSTWLRSMDQLDYLEEPDMFHDIFGHVPLLMNPEYAKFVEGFGRLGVEYGHNKTVERQLQRLYWFTIEFGLIKLKENTRIYGAGIISSSGETKHIFEDDIDVHSYNADRVLHTDFITSEIQTQYFEITSFEELYLSVSTLDKQLGKEVSIAPAK</sequence>
<keyword evidence="5 7" id="KW-0408">Iron</keyword>
<comment type="cofactor">
    <cofactor evidence="1 7">
        <name>Fe(2+)</name>
        <dbReference type="ChEBI" id="CHEBI:29033"/>
    </cofactor>
</comment>
<dbReference type="Pfam" id="PF00351">
    <property type="entry name" value="Biopterin_H"/>
    <property type="match status" value="1"/>
</dbReference>
<dbReference type="OrthoDB" id="9780502at2"/>
<evidence type="ECO:0000256" key="4">
    <source>
        <dbReference type="ARBA" id="ARBA00023002"/>
    </source>
</evidence>
<comment type="caution">
    <text evidence="9">The sequence shown here is derived from an EMBL/GenBank/DDBJ whole genome shotgun (WGS) entry which is preliminary data.</text>
</comment>
<evidence type="ECO:0000313" key="10">
    <source>
        <dbReference type="Proteomes" id="UP000245533"/>
    </source>
</evidence>
<dbReference type="PROSITE" id="PS51410">
    <property type="entry name" value="BH4_AAA_HYDROXYL_2"/>
    <property type="match status" value="1"/>
</dbReference>
<dbReference type="PANTHER" id="PTHR11473:SF24">
    <property type="entry name" value="PHENYLALANINE-4-HYDROXYLASE"/>
    <property type="match status" value="1"/>
</dbReference>
<name>A0A316TRD7_9BACT</name>
<evidence type="ECO:0000256" key="2">
    <source>
        <dbReference type="ARBA" id="ARBA00009712"/>
    </source>
</evidence>
<dbReference type="PRINTS" id="PR00372">
    <property type="entry name" value="FYWHYDRXLASE"/>
</dbReference>
<dbReference type="GO" id="GO:0004505">
    <property type="term" value="F:phenylalanine 4-monooxygenase activity"/>
    <property type="evidence" value="ECO:0007669"/>
    <property type="project" value="UniProtKB-ARBA"/>
</dbReference>
<dbReference type="InterPro" id="IPR001273">
    <property type="entry name" value="ArAA_hydroxylase"/>
</dbReference>
<dbReference type="InterPro" id="IPR036951">
    <property type="entry name" value="ArAA_hydroxylase_sf"/>
</dbReference>
<proteinExistence type="inferred from homology"/>
<dbReference type="PANTHER" id="PTHR11473">
    <property type="entry name" value="AROMATIC AMINO ACID HYDROXYLASE"/>
    <property type="match status" value="1"/>
</dbReference>
<dbReference type="InterPro" id="IPR019774">
    <property type="entry name" value="Aromatic-AA_hydroxylase_C"/>
</dbReference>
<dbReference type="NCBIfam" id="NF008877">
    <property type="entry name" value="PRK11913.1-2"/>
    <property type="match status" value="1"/>
</dbReference>
<dbReference type="Gene3D" id="1.10.800.10">
    <property type="entry name" value="Aromatic amino acid hydroxylase"/>
    <property type="match status" value="1"/>
</dbReference>
<evidence type="ECO:0000259" key="8">
    <source>
        <dbReference type="PROSITE" id="PS51410"/>
    </source>
</evidence>
<evidence type="ECO:0000256" key="3">
    <source>
        <dbReference type="ARBA" id="ARBA00022723"/>
    </source>
</evidence>
<evidence type="ECO:0000256" key="1">
    <source>
        <dbReference type="ARBA" id="ARBA00001954"/>
    </source>
</evidence>
<dbReference type="PROSITE" id="PS00367">
    <property type="entry name" value="BH4_AAA_HYDROXYL_1"/>
    <property type="match status" value="1"/>
</dbReference>
<dbReference type="SUPFAM" id="SSF56534">
    <property type="entry name" value="Aromatic aminoacid monoxygenases, catalytic and oligomerization domains"/>
    <property type="match status" value="1"/>
</dbReference>
<comment type="similarity">
    <text evidence="2">Belongs to the biopterin-dependent aromatic amino acid hydroxylase family.</text>
</comment>
<feature type="binding site" evidence="7">
    <location>
        <position position="159"/>
    </location>
    <ligand>
        <name>Fe cation</name>
        <dbReference type="ChEBI" id="CHEBI:24875"/>
    </ligand>
</feature>
<dbReference type="InterPro" id="IPR018301">
    <property type="entry name" value="ArAA_hydroxylase_Fe/CU_BS"/>
</dbReference>
<dbReference type="Proteomes" id="UP000245533">
    <property type="component" value="Unassembled WGS sequence"/>
</dbReference>
<dbReference type="GO" id="GO:0005506">
    <property type="term" value="F:iron ion binding"/>
    <property type="evidence" value="ECO:0007669"/>
    <property type="project" value="InterPro"/>
</dbReference>
<evidence type="ECO:0000313" key="9">
    <source>
        <dbReference type="EMBL" id="PWN07157.1"/>
    </source>
</evidence>
<gene>
    <name evidence="9" type="ORF">DDZ15_06400</name>
</gene>
<protein>
    <submittedName>
        <fullName evidence="9">Phenylalanine 4-monooxygenase</fullName>
    </submittedName>
</protein>
<dbReference type="AlphaFoldDB" id="A0A316TRD7"/>
<keyword evidence="6 9" id="KW-0503">Monooxygenase</keyword>
<evidence type="ECO:0000256" key="5">
    <source>
        <dbReference type="ARBA" id="ARBA00023004"/>
    </source>
</evidence>
<feature type="binding site" evidence="7">
    <location>
        <position position="117"/>
    </location>
    <ligand>
        <name>Fe cation</name>
        <dbReference type="ChEBI" id="CHEBI:24875"/>
    </ligand>
</feature>
<feature type="binding site" evidence="7">
    <location>
        <position position="112"/>
    </location>
    <ligand>
        <name>Fe cation</name>
        <dbReference type="ChEBI" id="CHEBI:24875"/>
    </ligand>
</feature>
<feature type="domain" description="Biopterin-dependent aromatic amino acid hydroxylase family profile" evidence="8">
    <location>
        <begin position="1"/>
        <end position="245"/>
    </location>
</feature>
<dbReference type="EMBL" id="QGGB01000005">
    <property type="protein sequence ID" value="PWN07157.1"/>
    <property type="molecule type" value="Genomic_DNA"/>
</dbReference>
<evidence type="ECO:0000256" key="7">
    <source>
        <dbReference type="PIRSR" id="PIRSR601273-2"/>
    </source>
</evidence>
<dbReference type="InterPro" id="IPR036329">
    <property type="entry name" value="Aro-AA_hydroxylase_C_sf"/>
</dbReference>
<accession>A0A316TRD7</accession>
<evidence type="ECO:0000256" key="6">
    <source>
        <dbReference type="ARBA" id="ARBA00023033"/>
    </source>
</evidence>
<keyword evidence="3 7" id="KW-0479">Metal-binding</keyword>
<reference evidence="9 10" key="1">
    <citation type="submission" date="2018-05" db="EMBL/GenBank/DDBJ databases">
        <title>Rhodohalobacter halophilus gen. nov., sp. nov., a moderately halophilic member of the family Balneolaceae.</title>
        <authorList>
            <person name="Liu Z.-W."/>
        </authorList>
    </citation>
    <scope>NUCLEOTIDE SEQUENCE [LARGE SCALE GENOMIC DNA]</scope>
    <source>
        <strain evidence="9 10">8A47</strain>
    </source>
</reference>
<keyword evidence="10" id="KW-1185">Reference proteome</keyword>